<dbReference type="InterPro" id="IPR045046">
    <property type="entry name" value="Vps9-like"/>
</dbReference>
<reference evidence="3 4" key="1">
    <citation type="submission" date="2024-01" db="EMBL/GenBank/DDBJ databases">
        <authorList>
            <person name="Allen C."/>
            <person name="Tagirdzhanova G."/>
        </authorList>
    </citation>
    <scope>NUCLEOTIDE SEQUENCE [LARGE SCALE GENOMIC DNA]</scope>
    <source>
        <strain evidence="3 4">CBS 119000</strain>
    </source>
</reference>
<protein>
    <recommendedName>
        <fullName evidence="2">VPS9 domain-containing protein</fullName>
    </recommendedName>
</protein>
<dbReference type="SMART" id="SM00167">
    <property type="entry name" value="VPS9"/>
    <property type="match status" value="1"/>
</dbReference>
<dbReference type="Proteomes" id="UP001642502">
    <property type="component" value="Unassembled WGS sequence"/>
</dbReference>
<evidence type="ECO:0000313" key="3">
    <source>
        <dbReference type="EMBL" id="CAK7269267.1"/>
    </source>
</evidence>
<gene>
    <name evidence="3" type="ORF">SEPCBS119000_003482</name>
</gene>
<dbReference type="EMBL" id="CAWUON010000045">
    <property type="protein sequence ID" value="CAK7269267.1"/>
    <property type="molecule type" value="Genomic_DNA"/>
</dbReference>
<dbReference type="PROSITE" id="PS51205">
    <property type="entry name" value="VPS9"/>
    <property type="match status" value="1"/>
</dbReference>
<feature type="region of interest" description="Disordered" evidence="1">
    <location>
        <begin position="1"/>
        <end position="69"/>
    </location>
</feature>
<proteinExistence type="predicted"/>
<dbReference type="PANTHER" id="PTHR23101:SF97">
    <property type="entry name" value="DOMAIN PROTEIN, PUTATIVE (AFU_ORTHOLOGUE AFUA_2G10890)-RELATED"/>
    <property type="match status" value="1"/>
</dbReference>
<keyword evidence="4" id="KW-1185">Reference proteome</keyword>
<sequence length="773" mass="82447">MAPAGPKDAATAGKAGKAVDKTSGTQPSFQTDQPISSALPTADNESSVFDTFGDTADADDSKPEPPRVSVDMEELPIELISLTDSFIESLQAKIHPTPPDIDKLSQKFQDFYETASTHIANHISALTISLNRDRASPPPITTRSSAARILRAKAASIGSRDKNNTPPISETNKTEQRMLSADEMIERKRARRLLEQKQPLLEEAVERRLCEGIYDRIYRHRSTQDEAQDEKLRSKTAALDLVGISPTDLGVDLGVPSPASPEAVAARVKEVYEWLEPARKQIVHMGQTHYPLGKLNRLKAVHKSILDTLAHFHPSSSADEIMPVLIYTLITLPPEQLNVVSDLKFIQRFRWEHKMEGEAAYCLTNLEASISFLETVDLSTLRADESQSGPAKTPGIESPTTETFPPAYFAQHGLSATTPVTPSAPQVSISQASAEDSKPLPAPTASLITAAQLRNRRLSDLVNSPAHALSTAGGAVLNTFNAADQGLKTIGNSLEGSYNLLLGRLGQYRQQQASSTASAGTTAVVLPKTLDDARKLVATPPLVSEDEASLNGDGQTLSQHDITPRSTPPQPARRQYRKISSLNMSSSVAASKDGKDSKNGRDDPLLNAVAGRKAAPRDRSADSSRSGASLRKASGVSGGDDDATGAAGSGTGVGTANTNPALLDSVRSLGNSLNPMSRLSSIGSFRGFSRTTSTSAAPTMAAVGEKAAEGGDLATVFPDIAAALPPKPAVAPPIKRFMELHNTADLRIGDVAELLRDYRRLATALKDMGAFKE</sequence>
<feature type="region of interest" description="Disordered" evidence="1">
    <location>
        <begin position="154"/>
        <end position="177"/>
    </location>
</feature>
<comment type="caution">
    <text evidence="3">The sequence shown here is derived from an EMBL/GenBank/DDBJ whole genome shotgun (WGS) entry which is preliminary data.</text>
</comment>
<dbReference type="InterPro" id="IPR003123">
    <property type="entry name" value="VPS9"/>
</dbReference>
<evidence type="ECO:0000259" key="2">
    <source>
        <dbReference type="PROSITE" id="PS51205"/>
    </source>
</evidence>
<feature type="compositionally biased region" description="Basic and acidic residues" evidence="1">
    <location>
        <begin position="592"/>
        <end position="604"/>
    </location>
</feature>
<feature type="compositionally biased region" description="Low complexity" evidence="1">
    <location>
        <begin position="1"/>
        <end position="16"/>
    </location>
</feature>
<feature type="compositionally biased region" description="Low complexity" evidence="1">
    <location>
        <begin position="580"/>
        <end position="591"/>
    </location>
</feature>
<feature type="compositionally biased region" description="Low complexity" evidence="1">
    <location>
        <begin position="623"/>
        <end position="635"/>
    </location>
</feature>
<feature type="region of interest" description="Disordered" evidence="1">
    <location>
        <begin position="418"/>
        <end position="441"/>
    </location>
</feature>
<feature type="compositionally biased region" description="Polar residues" evidence="1">
    <location>
        <begin position="418"/>
        <end position="434"/>
    </location>
</feature>
<feature type="region of interest" description="Disordered" evidence="1">
    <location>
        <begin position="541"/>
        <end position="658"/>
    </location>
</feature>
<feature type="domain" description="VPS9" evidence="2">
    <location>
        <begin position="226"/>
        <end position="382"/>
    </location>
</feature>
<accession>A0ABP0DQJ9</accession>
<evidence type="ECO:0000313" key="4">
    <source>
        <dbReference type="Proteomes" id="UP001642502"/>
    </source>
</evidence>
<dbReference type="Pfam" id="PF02204">
    <property type="entry name" value="VPS9"/>
    <property type="match status" value="1"/>
</dbReference>
<evidence type="ECO:0000256" key="1">
    <source>
        <dbReference type="SAM" id="MobiDB-lite"/>
    </source>
</evidence>
<feature type="compositionally biased region" description="Polar residues" evidence="1">
    <location>
        <begin position="552"/>
        <end position="565"/>
    </location>
</feature>
<dbReference type="Gene3D" id="1.20.1050.80">
    <property type="entry name" value="VPS9 domain"/>
    <property type="match status" value="1"/>
</dbReference>
<dbReference type="PANTHER" id="PTHR23101">
    <property type="entry name" value="RAB GDP/GTP EXCHANGE FACTOR"/>
    <property type="match status" value="1"/>
</dbReference>
<dbReference type="InterPro" id="IPR037191">
    <property type="entry name" value="VPS9_dom_sf"/>
</dbReference>
<name>A0ABP0DQJ9_9PEZI</name>
<organism evidence="3 4">
    <name type="scientific">Sporothrix epigloea</name>
    <dbReference type="NCBI Taxonomy" id="1892477"/>
    <lineage>
        <taxon>Eukaryota</taxon>
        <taxon>Fungi</taxon>
        <taxon>Dikarya</taxon>
        <taxon>Ascomycota</taxon>
        <taxon>Pezizomycotina</taxon>
        <taxon>Sordariomycetes</taxon>
        <taxon>Sordariomycetidae</taxon>
        <taxon>Ophiostomatales</taxon>
        <taxon>Ophiostomataceae</taxon>
        <taxon>Sporothrix</taxon>
    </lineage>
</organism>
<feature type="compositionally biased region" description="Polar residues" evidence="1">
    <location>
        <begin position="23"/>
        <end position="48"/>
    </location>
</feature>
<dbReference type="SUPFAM" id="SSF109993">
    <property type="entry name" value="VPS9 domain"/>
    <property type="match status" value="1"/>
</dbReference>